<dbReference type="EMBL" id="JAPEIS010000016">
    <property type="protein sequence ID" value="KAJ8058619.1"/>
    <property type="molecule type" value="Genomic_DNA"/>
</dbReference>
<protein>
    <submittedName>
        <fullName evidence="1">Uncharacterized protein</fullName>
    </submittedName>
</protein>
<dbReference type="Proteomes" id="UP001152300">
    <property type="component" value="Unassembled WGS sequence"/>
</dbReference>
<sequence length="95" mass="10872">MPNLTIGSNEQIVYLNYVFFIIEDCFIIQATHIATQTNKIEEFKAENIELLCTLAGKQTQLNANNAATSQKPIIPRQIQKDPFVFKGERFNILVR</sequence>
<gene>
    <name evidence="1" type="ORF">OCU04_012796</name>
</gene>
<dbReference type="AlphaFoldDB" id="A0A9X0A9B1"/>
<name>A0A9X0A9B1_9HELO</name>
<proteinExistence type="predicted"/>
<organism evidence="1 2">
    <name type="scientific">Sclerotinia nivalis</name>
    <dbReference type="NCBI Taxonomy" id="352851"/>
    <lineage>
        <taxon>Eukaryota</taxon>
        <taxon>Fungi</taxon>
        <taxon>Dikarya</taxon>
        <taxon>Ascomycota</taxon>
        <taxon>Pezizomycotina</taxon>
        <taxon>Leotiomycetes</taxon>
        <taxon>Helotiales</taxon>
        <taxon>Sclerotiniaceae</taxon>
        <taxon>Sclerotinia</taxon>
    </lineage>
</organism>
<evidence type="ECO:0000313" key="2">
    <source>
        <dbReference type="Proteomes" id="UP001152300"/>
    </source>
</evidence>
<reference evidence="1" key="1">
    <citation type="submission" date="2022-11" db="EMBL/GenBank/DDBJ databases">
        <title>Genome Resource of Sclerotinia nivalis Strain SnTB1, a Plant Pathogen Isolated from American Ginseng.</title>
        <authorList>
            <person name="Fan S."/>
        </authorList>
    </citation>
    <scope>NUCLEOTIDE SEQUENCE</scope>
    <source>
        <strain evidence="1">SnTB1</strain>
    </source>
</reference>
<comment type="caution">
    <text evidence="1">The sequence shown here is derived from an EMBL/GenBank/DDBJ whole genome shotgun (WGS) entry which is preliminary data.</text>
</comment>
<evidence type="ECO:0000313" key="1">
    <source>
        <dbReference type="EMBL" id="KAJ8058619.1"/>
    </source>
</evidence>
<accession>A0A9X0A9B1</accession>
<keyword evidence="2" id="KW-1185">Reference proteome</keyword>